<dbReference type="EMBL" id="CP011371">
    <property type="protein sequence ID" value="AKJ27003.1"/>
    <property type="molecule type" value="Genomic_DNA"/>
</dbReference>
<gene>
    <name evidence="2" type="ORF">AAW51_0312</name>
</gene>
<organism evidence="2 3">
    <name type="scientific">Caldimonas brevitalea</name>
    <dbReference type="NCBI Taxonomy" id="413882"/>
    <lineage>
        <taxon>Bacteria</taxon>
        <taxon>Pseudomonadati</taxon>
        <taxon>Pseudomonadota</taxon>
        <taxon>Betaproteobacteria</taxon>
        <taxon>Burkholderiales</taxon>
        <taxon>Sphaerotilaceae</taxon>
        <taxon>Caldimonas</taxon>
    </lineage>
</organism>
<dbReference type="Gene3D" id="3.10.180.10">
    <property type="entry name" value="2,3-Dihydroxybiphenyl 1,2-Dioxygenase, domain 1"/>
    <property type="match status" value="1"/>
</dbReference>
<dbReference type="STRING" id="413882.AAW51_0312"/>
<name>A0A0G3BGA7_9BURK</name>
<evidence type="ECO:0000259" key="1">
    <source>
        <dbReference type="PROSITE" id="PS51819"/>
    </source>
</evidence>
<accession>A0A0G3BGA7</accession>
<dbReference type="PANTHER" id="PTHR36503">
    <property type="entry name" value="BLR2520 PROTEIN"/>
    <property type="match status" value="1"/>
</dbReference>
<feature type="domain" description="VOC" evidence="1">
    <location>
        <begin position="4"/>
        <end position="128"/>
    </location>
</feature>
<proteinExistence type="predicted"/>
<dbReference type="CDD" id="cd07251">
    <property type="entry name" value="VOC_like"/>
    <property type="match status" value="1"/>
</dbReference>
<dbReference type="InterPro" id="IPR029068">
    <property type="entry name" value="Glyas_Bleomycin-R_OHBP_Dase"/>
</dbReference>
<dbReference type="RefSeq" id="WP_047193219.1">
    <property type="nucleotide sequence ID" value="NZ_CP011371.1"/>
</dbReference>
<dbReference type="PATRIC" id="fig|413882.6.peg.325"/>
<evidence type="ECO:0000313" key="3">
    <source>
        <dbReference type="Proteomes" id="UP000035352"/>
    </source>
</evidence>
<dbReference type="PROSITE" id="PS51819">
    <property type="entry name" value="VOC"/>
    <property type="match status" value="1"/>
</dbReference>
<dbReference type="OrthoDB" id="9797663at2"/>
<dbReference type="SUPFAM" id="SSF54593">
    <property type="entry name" value="Glyoxalase/Bleomycin resistance protein/Dihydroxybiphenyl dioxygenase"/>
    <property type="match status" value="1"/>
</dbReference>
<keyword evidence="3" id="KW-1185">Reference proteome</keyword>
<reference evidence="2 3" key="1">
    <citation type="submission" date="2015-05" db="EMBL/GenBank/DDBJ databases">
        <authorList>
            <person name="Tang B."/>
            <person name="Yu Y."/>
        </authorList>
    </citation>
    <scope>NUCLEOTIDE SEQUENCE [LARGE SCALE GENOMIC DNA]</scope>
    <source>
        <strain evidence="2 3">DSM 7029</strain>
    </source>
</reference>
<dbReference type="AlphaFoldDB" id="A0A0G3BGA7"/>
<dbReference type="Proteomes" id="UP000035352">
    <property type="component" value="Chromosome"/>
</dbReference>
<dbReference type="InterPro" id="IPR004360">
    <property type="entry name" value="Glyas_Fos-R_dOase_dom"/>
</dbReference>
<dbReference type="InterPro" id="IPR037523">
    <property type="entry name" value="VOC_core"/>
</dbReference>
<evidence type="ECO:0000313" key="2">
    <source>
        <dbReference type="EMBL" id="AKJ27003.1"/>
    </source>
</evidence>
<dbReference type="Pfam" id="PF00903">
    <property type="entry name" value="Glyoxalase"/>
    <property type="match status" value="1"/>
</dbReference>
<protein>
    <submittedName>
        <fullName evidence="2">Glyoxalase</fullName>
    </submittedName>
</protein>
<dbReference type="KEGG" id="pbh:AAW51_0312"/>
<sequence length="134" mass="14412">MKPKLSLVTLGVRDLARARAFYETGLGWPALSHSNEQVAFFEVGERLCLSLFGWDALAEDAGVPATGEGFRGFSLAHNVASPAEVDAVLAQAVVAGARLVKAGQPVFWGGYSGYFRDPEGVLWEVAHNPYMDLT</sequence>
<dbReference type="PANTHER" id="PTHR36503:SF1">
    <property type="entry name" value="BLR2520 PROTEIN"/>
    <property type="match status" value="1"/>
</dbReference>